<dbReference type="PANTHER" id="PTHR33376:SF15">
    <property type="entry name" value="BLL6794 PROTEIN"/>
    <property type="match status" value="1"/>
</dbReference>
<proteinExistence type="predicted"/>
<evidence type="ECO:0000256" key="2">
    <source>
        <dbReference type="ARBA" id="ARBA00022729"/>
    </source>
</evidence>
<comment type="caution">
    <text evidence="5">The sequence shown here is derived from an EMBL/GenBank/DDBJ whole genome shotgun (WGS) entry which is preliminary data.</text>
</comment>
<dbReference type="InterPro" id="IPR038404">
    <property type="entry name" value="TRAP_DctP_sf"/>
</dbReference>
<keyword evidence="3" id="KW-0574">Periplasm</keyword>
<sequence length="358" mass="38461">MTKTTFTKFACLLPAAAISLMTAGAATAETYKLTMAASHPTVLPWVGQLSTTVVAKSNERLEGMGSEDRIEWTETYGGALYGFKDTLEAVGDGLTDAGWVGTLWEGSKMPLQNMTYFTPFVSDDLVATLKIMNELHREMPELQAAWDDQNVVFLGASGVETYHLFTNFPVNSLADLDGRKIIAPGPSANWIKSVGAVPVNGALPTYYNQIQTGVADGVVVIITGAFPNKHYEVAPYVTLVGLGAQMTGGLGINKDVWEGLSDDVRSVLTELGEEYTVAHAEEVMARYESFLAKLPEAGATVTELPAADVQAWVDGLPNLAKDWAEANADDGAAAVLDAYMAKVKAADLDPRIDWSERE</sequence>
<name>A0A6N6JL23_9RHOB</name>
<evidence type="ECO:0000256" key="3">
    <source>
        <dbReference type="ARBA" id="ARBA00022764"/>
    </source>
</evidence>
<evidence type="ECO:0000256" key="1">
    <source>
        <dbReference type="ARBA" id="ARBA00004418"/>
    </source>
</evidence>
<dbReference type="AlphaFoldDB" id="A0A6N6JL23"/>
<evidence type="ECO:0008006" key="7">
    <source>
        <dbReference type="Google" id="ProtNLM"/>
    </source>
</evidence>
<dbReference type="CDD" id="cd13666">
    <property type="entry name" value="PBP2_TRAP_DctP_like_1"/>
    <property type="match status" value="1"/>
</dbReference>
<reference evidence="5 6" key="1">
    <citation type="submission" date="2019-12" db="EMBL/GenBank/DDBJ databases">
        <title>Litoreibacter badius sp. nov., a novel bacteriochlorophyll a-containing bacterium in the genus Litoreibacter.</title>
        <authorList>
            <person name="Kanamuro M."/>
            <person name="Takabe Y."/>
            <person name="Mori K."/>
            <person name="Takaichi S."/>
            <person name="Hanada S."/>
        </authorList>
    </citation>
    <scope>NUCLEOTIDE SEQUENCE [LARGE SCALE GENOMIC DNA]</scope>
    <source>
        <strain evidence="5 6">K6</strain>
    </source>
</reference>
<evidence type="ECO:0000256" key="4">
    <source>
        <dbReference type="SAM" id="SignalP"/>
    </source>
</evidence>
<dbReference type="InterPro" id="IPR018389">
    <property type="entry name" value="DctP_fam"/>
</dbReference>
<dbReference type="Proteomes" id="UP000436822">
    <property type="component" value="Unassembled WGS sequence"/>
</dbReference>
<dbReference type="GO" id="GO:0055085">
    <property type="term" value="P:transmembrane transport"/>
    <property type="evidence" value="ECO:0007669"/>
    <property type="project" value="InterPro"/>
</dbReference>
<dbReference type="EMBL" id="BLJE01000007">
    <property type="protein sequence ID" value="GFE67021.1"/>
    <property type="molecule type" value="Genomic_DNA"/>
</dbReference>
<evidence type="ECO:0000313" key="5">
    <source>
        <dbReference type="EMBL" id="GFE67021.1"/>
    </source>
</evidence>
<organism evidence="5 6">
    <name type="scientific">Litoreibacter roseus</name>
    <dbReference type="NCBI Taxonomy" id="2601869"/>
    <lineage>
        <taxon>Bacteria</taxon>
        <taxon>Pseudomonadati</taxon>
        <taxon>Pseudomonadota</taxon>
        <taxon>Alphaproteobacteria</taxon>
        <taxon>Rhodobacterales</taxon>
        <taxon>Roseobacteraceae</taxon>
        <taxon>Litoreibacter</taxon>
    </lineage>
</organism>
<dbReference type="PANTHER" id="PTHR33376">
    <property type="match status" value="1"/>
</dbReference>
<feature type="signal peptide" evidence="4">
    <location>
        <begin position="1"/>
        <end position="28"/>
    </location>
</feature>
<evidence type="ECO:0000313" key="6">
    <source>
        <dbReference type="Proteomes" id="UP000436822"/>
    </source>
</evidence>
<keyword evidence="2 4" id="KW-0732">Signal</keyword>
<accession>A0A6N6JL23</accession>
<dbReference type="RefSeq" id="WP_243144992.1">
    <property type="nucleotide sequence ID" value="NZ_BLJE01000007.1"/>
</dbReference>
<feature type="chain" id="PRO_5027098967" description="TRAP-type C4-dicarboxylate transport system, substrate-binding protein" evidence="4">
    <location>
        <begin position="29"/>
        <end position="358"/>
    </location>
</feature>
<dbReference type="NCBIfam" id="NF037995">
    <property type="entry name" value="TRAP_S1"/>
    <property type="match status" value="1"/>
</dbReference>
<gene>
    <name evidence="5" type="ORF">KIN_40950</name>
</gene>
<dbReference type="GO" id="GO:0042597">
    <property type="term" value="C:periplasmic space"/>
    <property type="evidence" value="ECO:0007669"/>
    <property type="project" value="UniProtKB-SubCell"/>
</dbReference>
<dbReference type="Pfam" id="PF03480">
    <property type="entry name" value="DctP"/>
    <property type="match status" value="1"/>
</dbReference>
<comment type="subcellular location">
    <subcellularLocation>
        <location evidence="1">Periplasm</location>
    </subcellularLocation>
</comment>
<keyword evidence="6" id="KW-1185">Reference proteome</keyword>
<dbReference type="Gene3D" id="3.40.190.170">
    <property type="entry name" value="Bacterial extracellular solute-binding protein, family 7"/>
    <property type="match status" value="1"/>
</dbReference>
<protein>
    <recommendedName>
        <fullName evidence="7">TRAP-type C4-dicarboxylate transport system, substrate-binding protein</fullName>
    </recommendedName>
</protein>